<feature type="region of interest" description="Disordered" evidence="1">
    <location>
        <begin position="56"/>
        <end position="94"/>
    </location>
</feature>
<evidence type="ECO:0000256" key="1">
    <source>
        <dbReference type="SAM" id="MobiDB-lite"/>
    </source>
</evidence>
<dbReference type="AlphaFoldDB" id="A0A812N2Z2"/>
<organism evidence="2 3">
    <name type="scientific">Symbiodinium necroappetens</name>
    <dbReference type="NCBI Taxonomy" id="1628268"/>
    <lineage>
        <taxon>Eukaryota</taxon>
        <taxon>Sar</taxon>
        <taxon>Alveolata</taxon>
        <taxon>Dinophyceae</taxon>
        <taxon>Suessiales</taxon>
        <taxon>Symbiodiniaceae</taxon>
        <taxon>Symbiodinium</taxon>
    </lineage>
</organism>
<proteinExistence type="predicted"/>
<name>A0A812N2Z2_9DINO</name>
<sequence length="154" mass="16181">ESMAQSGDAAGATANEVIPQRCSTVGDFAGLSSDGVEMQESLDNCTIEELKAMISREIMEASPRNGDGTASAEAKAAPAPPKPHVSGTPHSVARATCDKSWNRYRRFLAGAAAKGVEVWPPKVQDIQDSNQQAGARLSHAPKRARMETPAPVPA</sequence>
<keyword evidence="3" id="KW-1185">Reference proteome</keyword>
<reference evidence="2" key="1">
    <citation type="submission" date="2021-02" db="EMBL/GenBank/DDBJ databases">
        <authorList>
            <person name="Dougan E. K."/>
            <person name="Rhodes N."/>
            <person name="Thang M."/>
            <person name="Chan C."/>
        </authorList>
    </citation>
    <scope>NUCLEOTIDE SEQUENCE</scope>
</reference>
<dbReference type="EMBL" id="CAJNJA010011965">
    <property type="protein sequence ID" value="CAE7284782.1"/>
    <property type="molecule type" value="Genomic_DNA"/>
</dbReference>
<protein>
    <submittedName>
        <fullName evidence="2">Uncharacterized protein</fullName>
    </submittedName>
</protein>
<accession>A0A812N2Z2</accession>
<feature type="region of interest" description="Disordered" evidence="1">
    <location>
        <begin position="122"/>
        <end position="154"/>
    </location>
</feature>
<evidence type="ECO:0000313" key="2">
    <source>
        <dbReference type="EMBL" id="CAE7284782.1"/>
    </source>
</evidence>
<evidence type="ECO:0000313" key="3">
    <source>
        <dbReference type="Proteomes" id="UP000601435"/>
    </source>
</evidence>
<comment type="caution">
    <text evidence="2">The sequence shown here is derived from an EMBL/GenBank/DDBJ whole genome shotgun (WGS) entry which is preliminary data.</text>
</comment>
<gene>
    <name evidence="2" type="ORF">SNEC2469_LOCUS6957</name>
</gene>
<dbReference type="Proteomes" id="UP000601435">
    <property type="component" value="Unassembled WGS sequence"/>
</dbReference>
<feature type="non-terminal residue" evidence="2">
    <location>
        <position position="154"/>
    </location>
</feature>